<keyword evidence="1" id="KW-0863">Zinc-finger</keyword>
<evidence type="ECO:0000259" key="3">
    <source>
        <dbReference type="PROSITE" id="PS50158"/>
    </source>
</evidence>
<keyword evidence="5" id="KW-1185">Reference proteome</keyword>
<dbReference type="AlphaFoldDB" id="A0A5C7GPQ7"/>
<dbReference type="InterPro" id="IPR040256">
    <property type="entry name" value="At4g02000-like"/>
</dbReference>
<keyword evidence="1" id="KW-0862">Zinc</keyword>
<gene>
    <name evidence="4" type="ORF">EZV62_027882</name>
</gene>
<dbReference type="InterPro" id="IPR025558">
    <property type="entry name" value="DUF4283"/>
</dbReference>
<feature type="region of interest" description="Disordered" evidence="2">
    <location>
        <begin position="409"/>
        <end position="466"/>
    </location>
</feature>
<dbReference type="Pfam" id="PF14392">
    <property type="entry name" value="zf-CCHC_4"/>
    <property type="match status" value="1"/>
</dbReference>
<organism evidence="4 5">
    <name type="scientific">Acer yangbiense</name>
    <dbReference type="NCBI Taxonomy" id="1000413"/>
    <lineage>
        <taxon>Eukaryota</taxon>
        <taxon>Viridiplantae</taxon>
        <taxon>Streptophyta</taxon>
        <taxon>Embryophyta</taxon>
        <taxon>Tracheophyta</taxon>
        <taxon>Spermatophyta</taxon>
        <taxon>Magnoliopsida</taxon>
        <taxon>eudicotyledons</taxon>
        <taxon>Gunneridae</taxon>
        <taxon>Pentapetalae</taxon>
        <taxon>rosids</taxon>
        <taxon>malvids</taxon>
        <taxon>Sapindales</taxon>
        <taxon>Sapindaceae</taxon>
        <taxon>Hippocastanoideae</taxon>
        <taxon>Acereae</taxon>
        <taxon>Acer</taxon>
    </lineage>
</organism>
<dbReference type="EMBL" id="VAHF01000054">
    <property type="protein sequence ID" value="TXG46618.1"/>
    <property type="molecule type" value="Genomic_DNA"/>
</dbReference>
<feature type="compositionally biased region" description="Basic and acidic residues" evidence="2">
    <location>
        <begin position="426"/>
        <end position="436"/>
    </location>
</feature>
<feature type="region of interest" description="Disordered" evidence="2">
    <location>
        <begin position="346"/>
        <end position="381"/>
    </location>
</feature>
<comment type="caution">
    <text evidence="4">The sequence shown here is derived from an EMBL/GenBank/DDBJ whole genome shotgun (WGS) entry which is preliminary data.</text>
</comment>
<dbReference type="Pfam" id="PF14111">
    <property type="entry name" value="DUF4283"/>
    <property type="match status" value="1"/>
</dbReference>
<protein>
    <recommendedName>
        <fullName evidence="3">CCHC-type domain-containing protein</fullName>
    </recommendedName>
</protein>
<evidence type="ECO:0000313" key="4">
    <source>
        <dbReference type="EMBL" id="TXG46618.1"/>
    </source>
</evidence>
<feature type="region of interest" description="Disordered" evidence="2">
    <location>
        <begin position="219"/>
        <end position="267"/>
    </location>
</feature>
<feature type="region of interest" description="Disordered" evidence="2">
    <location>
        <begin position="481"/>
        <end position="508"/>
    </location>
</feature>
<dbReference type="InterPro" id="IPR001878">
    <property type="entry name" value="Znf_CCHC"/>
</dbReference>
<proteinExistence type="predicted"/>
<evidence type="ECO:0000256" key="2">
    <source>
        <dbReference type="SAM" id="MobiDB-lite"/>
    </source>
</evidence>
<dbReference type="GO" id="GO:0003676">
    <property type="term" value="F:nucleic acid binding"/>
    <property type="evidence" value="ECO:0007669"/>
    <property type="project" value="InterPro"/>
</dbReference>
<dbReference type="OrthoDB" id="1071479at2759"/>
<reference evidence="5" key="1">
    <citation type="journal article" date="2019" name="Gigascience">
        <title>De novo genome assembly of the endangered Acer yangbiense, a plant species with extremely small populations endemic to Yunnan Province, China.</title>
        <authorList>
            <person name="Yang J."/>
            <person name="Wariss H.M."/>
            <person name="Tao L."/>
            <person name="Zhang R."/>
            <person name="Yun Q."/>
            <person name="Hollingsworth P."/>
            <person name="Dao Z."/>
            <person name="Luo G."/>
            <person name="Guo H."/>
            <person name="Ma Y."/>
            <person name="Sun W."/>
        </authorList>
    </citation>
    <scope>NUCLEOTIDE SEQUENCE [LARGE SCALE GENOMIC DNA]</scope>
    <source>
        <strain evidence="5">cv. Malutang</strain>
    </source>
</reference>
<evidence type="ECO:0000313" key="5">
    <source>
        <dbReference type="Proteomes" id="UP000323000"/>
    </source>
</evidence>
<feature type="compositionally biased region" description="Gly residues" evidence="2">
    <location>
        <begin position="231"/>
        <end position="242"/>
    </location>
</feature>
<evidence type="ECO:0000256" key="1">
    <source>
        <dbReference type="PROSITE-ProRule" id="PRU00047"/>
    </source>
</evidence>
<keyword evidence="1" id="KW-0479">Metal-binding</keyword>
<dbReference type="GO" id="GO:0008270">
    <property type="term" value="F:zinc ion binding"/>
    <property type="evidence" value="ECO:0007669"/>
    <property type="project" value="UniProtKB-KW"/>
</dbReference>
<accession>A0A5C7GPQ7</accession>
<dbReference type="PROSITE" id="PS50158">
    <property type="entry name" value="ZF_CCHC"/>
    <property type="match status" value="1"/>
</dbReference>
<dbReference type="InterPro" id="IPR025836">
    <property type="entry name" value="Zn_knuckle_CX2CX4HX4C"/>
</dbReference>
<sequence length="508" mass="56274">MGTSEIARLCKNLSIKDEDRDIHQVTEEIGEVGVEDVDHCLVGKVLCGKRVNREAFRSVIEQLWSPFGNVEIEVVGENTFLFYFKNPNDRNRVWQRGPWHFDKSLIVLEKSEGTGDISQLSFSKAEFWVQIHDIDYVYESKNGEVASGTNRPLKRWFRLKLDKSDKVVVVGLKYERLPEFCYACGQIGHGRNECNDEEAKREAIKGPITKFGSWMRASSSEKVKFKSPSNGSGGSSEKGGFMGESREQGKTGTSTSGSTSLAVQKGGAISPVTESLIKATREQVKTLGSGPKEGEELLDRMCVDGPFIGPVGQAEEKTRDLEVLNIGPSRSSLSPTKVRPVSLRIDGGSTETGMQLDTQKTGQVPNLETQTPTKVKGKKWKHAARETQTMLKSSLMASPLQRKLLSNLSTMKTNKRNSPSPTQSKDSPKDKSDRKQGKGMASHRVSPTSQGQSEELDPEWRPQGGCKRRVFFECKEEIREKAKATAMEISSSNSLSATEPVDQAHREP</sequence>
<dbReference type="Proteomes" id="UP000323000">
    <property type="component" value="Unassembled WGS sequence"/>
</dbReference>
<feature type="compositionally biased region" description="Polar residues" evidence="2">
    <location>
        <begin position="349"/>
        <end position="373"/>
    </location>
</feature>
<feature type="compositionally biased region" description="Low complexity" evidence="2">
    <location>
        <begin position="251"/>
        <end position="260"/>
    </location>
</feature>
<feature type="domain" description="CCHC-type" evidence="3">
    <location>
        <begin position="181"/>
        <end position="194"/>
    </location>
</feature>
<dbReference type="PANTHER" id="PTHR31286:SF167">
    <property type="entry name" value="OS09G0268800 PROTEIN"/>
    <property type="match status" value="1"/>
</dbReference>
<dbReference type="PANTHER" id="PTHR31286">
    <property type="entry name" value="GLYCINE-RICH CELL WALL STRUCTURAL PROTEIN 1.8-LIKE"/>
    <property type="match status" value="1"/>
</dbReference>
<feature type="compositionally biased region" description="Polar residues" evidence="2">
    <location>
        <begin position="488"/>
        <end position="497"/>
    </location>
</feature>
<name>A0A5C7GPQ7_9ROSI</name>